<feature type="region of interest" description="Disordered" evidence="2">
    <location>
        <begin position="519"/>
        <end position="589"/>
    </location>
</feature>
<dbReference type="Proteomes" id="UP001497522">
    <property type="component" value="Chromosome 10"/>
</dbReference>
<proteinExistence type="predicted"/>
<feature type="region of interest" description="Disordered" evidence="2">
    <location>
        <begin position="748"/>
        <end position="820"/>
    </location>
</feature>
<dbReference type="InterPro" id="IPR002048">
    <property type="entry name" value="EF_hand_dom"/>
</dbReference>
<feature type="compositionally biased region" description="Polar residues" evidence="2">
    <location>
        <begin position="24"/>
        <end position="35"/>
    </location>
</feature>
<keyword evidence="5" id="KW-1185">Reference proteome</keyword>
<dbReference type="PROSITE" id="PS00018">
    <property type="entry name" value="EF_HAND_1"/>
    <property type="match status" value="1"/>
</dbReference>
<evidence type="ECO:0000256" key="2">
    <source>
        <dbReference type="SAM" id="MobiDB-lite"/>
    </source>
</evidence>
<feature type="domain" description="EF-hand" evidence="3">
    <location>
        <begin position="1066"/>
        <end position="1101"/>
    </location>
</feature>
<feature type="region of interest" description="Disordered" evidence="2">
    <location>
        <begin position="1"/>
        <end position="35"/>
    </location>
</feature>
<feature type="compositionally biased region" description="Acidic residues" evidence="2">
    <location>
        <begin position="754"/>
        <end position="773"/>
    </location>
</feature>
<feature type="compositionally biased region" description="Basic and acidic residues" evidence="2">
    <location>
        <begin position="63"/>
        <end position="75"/>
    </location>
</feature>
<evidence type="ECO:0000313" key="5">
    <source>
        <dbReference type="Proteomes" id="UP001497522"/>
    </source>
</evidence>
<name>A0ABP1ABG2_9BRYO</name>
<dbReference type="Gene3D" id="1.10.238.10">
    <property type="entry name" value="EF-hand"/>
    <property type="match status" value="1"/>
</dbReference>
<dbReference type="PANTHER" id="PTHR34894">
    <property type="entry name" value="SAM-DEPENDENT METHYLTRANSFERASE RSMI, CONSERVED SITE"/>
    <property type="match status" value="1"/>
</dbReference>
<dbReference type="InterPro" id="IPR011992">
    <property type="entry name" value="EF-hand-dom_pair"/>
</dbReference>
<evidence type="ECO:0000313" key="4">
    <source>
        <dbReference type="EMBL" id="CAK9859796.1"/>
    </source>
</evidence>
<protein>
    <recommendedName>
        <fullName evidence="3">EF-hand domain-containing protein</fullName>
    </recommendedName>
</protein>
<dbReference type="PANTHER" id="PTHR34894:SF5">
    <property type="entry name" value="EF-HAND DOMAIN-CONTAINING PROTEIN"/>
    <property type="match status" value="1"/>
</dbReference>
<gene>
    <name evidence="4" type="ORF">CSSPJE1EN2_LOCUS2791</name>
</gene>
<feature type="compositionally biased region" description="Basic residues" evidence="2">
    <location>
        <begin position="50"/>
        <end position="62"/>
    </location>
</feature>
<dbReference type="InterPro" id="IPR018247">
    <property type="entry name" value="EF_Hand_1_Ca_BS"/>
</dbReference>
<dbReference type="EMBL" id="OZ023711">
    <property type="protein sequence ID" value="CAK9859796.1"/>
    <property type="molecule type" value="Genomic_DNA"/>
</dbReference>
<reference evidence="4" key="1">
    <citation type="submission" date="2024-03" db="EMBL/GenBank/DDBJ databases">
        <authorList>
            <consortium name="ELIXIR-Norway"/>
            <consortium name="Elixir Norway"/>
        </authorList>
    </citation>
    <scope>NUCLEOTIDE SEQUENCE</scope>
</reference>
<feature type="compositionally biased region" description="Basic residues" evidence="2">
    <location>
        <begin position="777"/>
        <end position="789"/>
    </location>
</feature>
<keyword evidence="1" id="KW-0106">Calcium</keyword>
<evidence type="ECO:0000256" key="1">
    <source>
        <dbReference type="ARBA" id="ARBA00022837"/>
    </source>
</evidence>
<evidence type="ECO:0000259" key="3">
    <source>
        <dbReference type="PROSITE" id="PS50222"/>
    </source>
</evidence>
<sequence length="1228" mass="138141">MSEKERQLQFMKELEEDWSPPQASPNMSTRGSRSVSPVEIKFMDLEASNKSHKLNGKRRRSEIRRASKLENEQNRSTKSISRHMSLVPEARKCLDNASISQKLDWIGLQMRVPEYLENMRGVSREAMQNAATASSSSIQHGRRNSLVMNSFDGSAPNATDVTLEHQLASKSNMLSLEKRSSLSMMAFPANAKQWLLQSLRLQDSELQKLFNKMESVPQLIETYHLKELRAEWEELDMRDVNLPPGVGMLMKDQALLERLKNLLTRFIEIEEANQYKAYEESLKQSETTTISDTESELPSEILLPEDTHGSRTPPSRNSVHFEVGENMLPLYGKGVSLCSLCSQLKPRKMPKDSLYLSRSPSPSPQIWSPLPSFIPIEDYVVHRSIVQPGKREDVQLLEEWLKHVTQRTKCEDSDGHIADIDCSFILHSIAFLEVVRQVMVHVEPKLSGIDKELLQLREQIDMDKEYIATISAEFESYTQRIKIIEVQIKEKDTQFARFHRCRLCLAENLTPRSREKFVKRTTTKRFSGANTKAEVQEEQSPEELLQASLAAQESHTSEEGASKLGLDQIEGEKTKENKGRPGIEGDAMGGDIESMHEIVALPGEIIPGTAGLESTKKISQAFQHKDGLHRDMPVQTLEDNTQKHPFFEILQRPSTAPPRMDTRGMEVFVPLTKEENAIFQKQKLERKLASGLEGTSDDGEDIGGREQEIKNLAASTIELLERSHFDLGLATKIRVLLSRLRQVKKVGVQGAAVGDDEEQDPEASEIAVDEEDSSVASKKKGKKGWGKMRKGLDPARRRSSQLDDLMPQSRRGSSIKPTKPKDLPFIPLAFGKLMKISPPPKLVKSFTEHQLSKLIQEIYESKIVADAVDDSVDNERQSACEFVYDFMLNSYGLKGIAESAVHGIFKKIKQLMVNKGIEKYHKLRIFQRFCGYDLAKSYPEQVLYMYLKVMQTATNRPGVVIASELDDGINFINCGQIEHLLDEPNLVAHFNGSREVAADFLNNFAASHSTLEKSSPEILKLVKQANWKKLDFDLLMEGVIECNPHKEVRTAGKLKPAAKATPLSKEEGLELEALFVAGDANQDGVLTFSEFREILRTADSTVSHQIALRMFRETLCFMPDGGDSISPFAFATVAHAHGIKAPPAVVFNLLKKTWLQIQDDINPEKMKDDEQKHDAEELKDAIEEMLKSQTDPALGVQNFRKFVLTFCGGKGESQGPASAEEGADDESE</sequence>
<feature type="compositionally biased region" description="Basic and acidic residues" evidence="2">
    <location>
        <begin position="570"/>
        <end position="583"/>
    </location>
</feature>
<feature type="region of interest" description="Disordered" evidence="2">
    <location>
        <begin position="49"/>
        <end position="83"/>
    </location>
</feature>
<dbReference type="SUPFAM" id="SSF47473">
    <property type="entry name" value="EF-hand"/>
    <property type="match status" value="1"/>
</dbReference>
<organism evidence="4 5">
    <name type="scientific">Sphagnum jensenii</name>
    <dbReference type="NCBI Taxonomy" id="128206"/>
    <lineage>
        <taxon>Eukaryota</taxon>
        <taxon>Viridiplantae</taxon>
        <taxon>Streptophyta</taxon>
        <taxon>Embryophyta</taxon>
        <taxon>Bryophyta</taxon>
        <taxon>Sphagnophytina</taxon>
        <taxon>Sphagnopsida</taxon>
        <taxon>Sphagnales</taxon>
        <taxon>Sphagnaceae</taxon>
        <taxon>Sphagnum</taxon>
    </lineage>
</organism>
<accession>A0ABP1ABG2</accession>
<dbReference type="PROSITE" id="PS50222">
    <property type="entry name" value="EF_HAND_2"/>
    <property type="match status" value="1"/>
</dbReference>